<dbReference type="EC" id="2.6.1.42" evidence="6"/>
<keyword evidence="12" id="KW-0808">Transferase</keyword>
<proteinExistence type="inferred from homology"/>
<dbReference type="NCBIfam" id="NF005729">
    <property type="entry name" value="PRK07546.1-3"/>
    <property type="match status" value="1"/>
</dbReference>
<dbReference type="STRING" id="655015.B1812_08785"/>
<dbReference type="InterPro" id="IPR050571">
    <property type="entry name" value="Class-IV_PLP-Dep_Aminotrnsfr"/>
</dbReference>
<dbReference type="Proteomes" id="UP000193978">
    <property type="component" value="Chromosome"/>
</dbReference>
<dbReference type="OrthoDB" id="9809239at2"/>
<evidence type="ECO:0000256" key="10">
    <source>
        <dbReference type="ARBA" id="ARBA00048798"/>
    </source>
</evidence>
<dbReference type="PANTHER" id="PTHR42743:SF11">
    <property type="entry name" value="AMINODEOXYCHORISMATE LYASE"/>
    <property type="match status" value="1"/>
</dbReference>
<dbReference type="RefSeq" id="WP_085773610.1">
    <property type="nucleotide sequence ID" value="NZ_AP027149.1"/>
</dbReference>
<evidence type="ECO:0000256" key="5">
    <source>
        <dbReference type="ARBA" id="ARBA00009320"/>
    </source>
</evidence>
<dbReference type="KEGG" id="mbry:B1812_08785"/>
<evidence type="ECO:0000256" key="6">
    <source>
        <dbReference type="ARBA" id="ARBA00013053"/>
    </source>
</evidence>
<dbReference type="InterPro" id="IPR043131">
    <property type="entry name" value="BCAT-like_N"/>
</dbReference>
<dbReference type="InterPro" id="IPR036038">
    <property type="entry name" value="Aminotransferase-like"/>
</dbReference>
<dbReference type="InterPro" id="IPR001544">
    <property type="entry name" value="Aminotrans_IV"/>
</dbReference>
<dbReference type="SUPFAM" id="SSF56752">
    <property type="entry name" value="D-aminoacid aminotransferase-like PLP-dependent enzymes"/>
    <property type="match status" value="1"/>
</dbReference>
<evidence type="ECO:0000256" key="3">
    <source>
        <dbReference type="ARBA" id="ARBA00004931"/>
    </source>
</evidence>
<organism evidence="12 13">
    <name type="scientific">Methylocystis bryophila</name>
    <dbReference type="NCBI Taxonomy" id="655015"/>
    <lineage>
        <taxon>Bacteria</taxon>
        <taxon>Pseudomonadati</taxon>
        <taxon>Pseudomonadota</taxon>
        <taxon>Alphaproteobacteria</taxon>
        <taxon>Hyphomicrobiales</taxon>
        <taxon>Methylocystaceae</taxon>
        <taxon>Methylocystis</taxon>
    </lineage>
</organism>
<evidence type="ECO:0000313" key="13">
    <source>
        <dbReference type="Proteomes" id="UP000193978"/>
    </source>
</evidence>
<reference evidence="12 13" key="1">
    <citation type="submission" date="2017-02" db="EMBL/GenBank/DDBJ databases">
        <authorList>
            <person name="Peterson S.W."/>
        </authorList>
    </citation>
    <scope>NUCLEOTIDE SEQUENCE [LARGE SCALE GENOMIC DNA]</scope>
    <source>
        <strain evidence="12 13">S285</strain>
    </source>
</reference>
<name>A0A1W6N133_9HYPH</name>
<dbReference type="GO" id="GO:0004084">
    <property type="term" value="F:branched-chain-amino-acid transaminase activity"/>
    <property type="evidence" value="ECO:0007669"/>
    <property type="project" value="UniProtKB-EC"/>
</dbReference>
<dbReference type="PANTHER" id="PTHR42743">
    <property type="entry name" value="AMINO-ACID AMINOTRANSFERASE"/>
    <property type="match status" value="1"/>
</dbReference>
<comment type="catalytic activity">
    <reaction evidence="9">
        <text>L-valine + 2-oxoglutarate = 3-methyl-2-oxobutanoate + L-glutamate</text>
        <dbReference type="Rhea" id="RHEA:24813"/>
        <dbReference type="ChEBI" id="CHEBI:11851"/>
        <dbReference type="ChEBI" id="CHEBI:16810"/>
        <dbReference type="ChEBI" id="CHEBI:29985"/>
        <dbReference type="ChEBI" id="CHEBI:57762"/>
        <dbReference type="EC" id="2.6.1.42"/>
    </reaction>
</comment>
<evidence type="ECO:0000256" key="8">
    <source>
        <dbReference type="ARBA" id="ARBA00023304"/>
    </source>
</evidence>
<accession>A0A1W6N133</accession>
<evidence type="ECO:0000256" key="4">
    <source>
        <dbReference type="ARBA" id="ARBA00005072"/>
    </source>
</evidence>
<protein>
    <recommendedName>
        <fullName evidence="7">Probable branched-chain-amino-acid aminotransferase</fullName>
        <ecNumber evidence="6">2.6.1.42</ecNumber>
    </recommendedName>
</protein>
<evidence type="ECO:0000256" key="9">
    <source>
        <dbReference type="ARBA" id="ARBA00048212"/>
    </source>
</evidence>
<evidence type="ECO:0000313" key="12">
    <source>
        <dbReference type="EMBL" id="ARN83506.1"/>
    </source>
</evidence>
<comment type="pathway">
    <text evidence="3">Amino-acid biosynthesis; L-valine biosynthesis; L-valine from pyruvate: step 4/4.</text>
</comment>
<comment type="pathway">
    <text evidence="2">Amino-acid biosynthesis; L-isoleucine biosynthesis; L-isoleucine from 2-oxobutanoate: step 4/4.</text>
</comment>
<keyword evidence="8" id="KW-0100">Branched-chain amino acid biosynthesis</keyword>
<keyword evidence="12" id="KW-0032">Aminotransferase</keyword>
<comment type="pathway">
    <text evidence="4">Amino-acid biosynthesis; L-leucine biosynthesis; L-leucine from 3-methyl-2-oxobutanoate: step 4/4.</text>
</comment>
<dbReference type="GO" id="GO:0009082">
    <property type="term" value="P:branched-chain amino acid biosynthetic process"/>
    <property type="evidence" value="ECO:0007669"/>
    <property type="project" value="UniProtKB-KW"/>
</dbReference>
<keyword evidence="13" id="KW-1185">Reference proteome</keyword>
<comment type="catalytic activity">
    <reaction evidence="10">
        <text>L-isoleucine + 2-oxoglutarate = (S)-3-methyl-2-oxopentanoate + L-glutamate</text>
        <dbReference type="Rhea" id="RHEA:24801"/>
        <dbReference type="ChEBI" id="CHEBI:16810"/>
        <dbReference type="ChEBI" id="CHEBI:29985"/>
        <dbReference type="ChEBI" id="CHEBI:35146"/>
        <dbReference type="ChEBI" id="CHEBI:58045"/>
        <dbReference type="EC" id="2.6.1.42"/>
    </reaction>
</comment>
<dbReference type="EMBL" id="CP019948">
    <property type="protein sequence ID" value="ARN83506.1"/>
    <property type="molecule type" value="Genomic_DNA"/>
</dbReference>
<dbReference type="Gene3D" id="3.30.470.10">
    <property type="match status" value="1"/>
</dbReference>
<comment type="catalytic activity">
    <reaction evidence="11">
        <text>L-leucine + 2-oxoglutarate = 4-methyl-2-oxopentanoate + L-glutamate</text>
        <dbReference type="Rhea" id="RHEA:18321"/>
        <dbReference type="ChEBI" id="CHEBI:16810"/>
        <dbReference type="ChEBI" id="CHEBI:17865"/>
        <dbReference type="ChEBI" id="CHEBI:29985"/>
        <dbReference type="ChEBI" id="CHEBI:57427"/>
        <dbReference type="EC" id="2.6.1.42"/>
    </reaction>
</comment>
<evidence type="ECO:0000256" key="11">
    <source>
        <dbReference type="ARBA" id="ARBA00049229"/>
    </source>
</evidence>
<gene>
    <name evidence="12" type="ORF">B1812_08785</name>
</gene>
<dbReference type="NCBIfam" id="NF005731">
    <property type="entry name" value="PRK07546.1-5"/>
    <property type="match status" value="1"/>
</dbReference>
<comment type="similarity">
    <text evidence="5">Belongs to the class-IV pyridoxal-phosphate-dependent aminotransferase family.</text>
</comment>
<dbReference type="Pfam" id="PF01063">
    <property type="entry name" value="Aminotran_4"/>
    <property type="match status" value="1"/>
</dbReference>
<keyword evidence="8" id="KW-0028">Amino-acid biosynthesis</keyword>
<sequence>MQDFCLIETLLWTREEGFFLLPEHFRRLGASASALGFAFDEPRLRTALEAVVQPAASQRLRIRLTLAREGAHEISVEPTDPIAAETLWRVALAKRRFSSLEPMLRHKTTRREIYEEELSRSGADEVLFLNERDEVCEGARTNVFLERGELLLTPPLASGLLPGTLRARLLAEGKAREDYLALEDFEDKSFFMGNSVRGLVRARLA</sequence>
<dbReference type="Gene3D" id="3.20.10.10">
    <property type="entry name" value="D-amino Acid Aminotransferase, subunit A, domain 2"/>
    <property type="match status" value="1"/>
</dbReference>
<evidence type="ECO:0000256" key="2">
    <source>
        <dbReference type="ARBA" id="ARBA00004824"/>
    </source>
</evidence>
<dbReference type="InterPro" id="IPR043132">
    <property type="entry name" value="BCAT-like_C"/>
</dbReference>
<evidence type="ECO:0000256" key="7">
    <source>
        <dbReference type="ARBA" id="ARBA00014472"/>
    </source>
</evidence>
<dbReference type="AlphaFoldDB" id="A0A1W6N133"/>
<evidence type="ECO:0000256" key="1">
    <source>
        <dbReference type="ARBA" id="ARBA00003109"/>
    </source>
</evidence>
<comment type="function">
    <text evidence="1">Acts on leucine, isoleucine and valine.</text>
</comment>